<dbReference type="OrthoDB" id="5240854at2"/>
<name>A0A4R1HNK3_PSEEN</name>
<accession>A0A4R1HNK3</accession>
<organism evidence="2 3">
    <name type="scientific">Pseudonocardia endophytica</name>
    <dbReference type="NCBI Taxonomy" id="401976"/>
    <lineage>
        <taxon>Bacteria</taxon>
        <taxon>Bacillati</taxon>
        <taxon>Actinomycetota</taxon>
        <taxon>Actinomycetes</taxon>
        <taxon>Pseudonocardiales</taxon>
        <taxon>Pseudonocardiaceae</taxon>
        <taxon>Pseudonocardia</taxon>
    </lineage>
</organism>
<feature type="transmembrane region" description="Helical" evidence="1">
    <location>
        <begin position="215"/>
        <end position="236"/>
    </location>
</feature>
<evidence type="ECO:0000313" key="2">
    <source>
        <dbReference type="EMBL" id="TCK22683.1"/>
    </source>
</evidence>
<evidence type="ECO:0000256" key="1">
    <source>
        <dbReference type="SAM" id="Phobius"/>
    </source>
</evidence>
<keyword evidence="3" id="KW-1185">Reference proteome</keyword>
<dbReference type="AlphaFoldDB" id="A0A4R1HNK3"/>
<proteinExistence type="predicted"/>
<dbReference type="EMBL" id="SMFZ01000002">
    <property type="protein sequence ID" value="TCK22683.1"/>
    <property type="molecule type" value="Genomic_DNA"/>
</dbReference>
<reference evidence="2 3" key="1">
    <citation type="submission" date="2019-03" db="EMBL/GenBank/DDBJ databases">
        <title>Sequencing the genomes of 1000 actinobacteria strains.</title>
        <authorList>
            <person name="Klenk H.-P."/>
        </authorList>
    </citation>
    <scope>NUCLEOTIDE SEQUENCE [LARGE SCALE GENOMIC DNA]</scope>
    <source>
        <strain evidence="2 3">DSM 44969</strain>
    </source>
</reference>
<keyword evidence="1" id="KW-0812">Transmembrane</keyword>
<sequence length="245" mass="25405">MTAPAPESHGDPEAGTAPDVAGVVVGWRTWQIRDPDRALLRSPLQVSTEWHGGAPLAAACELRGHPAPDPDCTCGIYAARDPADVGGVGFGRVTLLGCVALWGTVVEGERGWRGGVGQPVVLFCGPALRPEIRAELTASYGVPVHVLPQPVALTVERPGIDRAAERVRSAAEEPGARLLDRAARAFVDAAGAPVREPVRAAPPARRRRRFTVGSAVLAVVGASVLLLPPVAAAPVVTTPQVVSPP</sequence>
<keyword evidence="1" id="KW-1133">Transmembrane helix</keyword>
<protein>
    <submittedName>
        <fullName evidence="2">Uncharacterized protein</fullName>
    </submittedName>
</protein>
<evidence type="ECO:0000313" key="3">
    <source>
        <dbReference type="Proteomes" id="UP000295560"/>
    </source>
</evidence>
<dbReference type="RefSeq" id="WP_132431716.1">
    <property type="nucleotide sequence ID" value="NZ_SMFZ01000002.1"/>
</dbReference>
<gene>
    <name evidence="2" type="ORF">EV378_6691</name>
</gene>
<dbReference type="Proteomes" id="UP000295560">
    <property type="component" value="Unassembled WGS sequence"/>
</dbReference>
<keyword evidence="1" id="KW-0472">Membrane</keyword>
<comment type="caution">
    <text evidence="2">The sequence shown here is derived from an EMBL/GenBank/DDBJ whole genome shotgun (WGS) entry which is preliminary data.</text>
</comment>